<reference evidence="2 3" key="1">
    <citation type="submission" date="2019-08" db="EMBL/GenBank/DDBJ databases">
        <title>Parahaliea maris sp. nov., isolated from the surface seawater.</title>
        <authorList>
            <person name="Liu Y."/>
        </authorList>
    </citation>
    <scope>NUCLEOTIDE SEQUENCE [LARGE SCALE GENOMIC DNA]</scope>
    <source>
        <strain evidence="2 3">HSLHS9</strain>
    </source>
</reference>
<keyword evidence="1" id="KW-0472">Membrane</keyword>
<accession>A0A5C9A258</accession>
<protein>
    <submittedName>
        <fullName evidence="2">Uncharacterized protein</fullName>
    </submittedName>
</protein>
<evidence type="ECO:0000313" key="3">
    <source>
        <dbReference type="Proteomes" id="UP000321039"/>
    </source>
</evidence>
<evidence type="ECO:0000313" key="2">
    <source>
        <dbReference type="EMBL" id="TXS94032.1"/>
    </source>
</evidence>
<keyword evidence="1" id="KW-1133">Transmembrane helix</keyword>
<evidence type="ECO:0000256" key="1">
    <source>
        <dbReference type="SAM" id="Phobius"/>
    </source>
</evidence>
<gene>
    <name evidence="2" type="ORF">FV139_10495</name>
</gene>
<proteinExistence type="predicted"/>
<dbReference type="AlphaFoldDB" id="A0A5C9A258"/>
<dbReference type="RefSeq" id="WP_148068374.1">
    <property type="nucleotide sequence ID" value="NZ_VRZA01000003.1"/>
</dbReference>
<name>A0A5C9A258_9GAMM</name>
<dbReference type="PROSITE" id="PS51257">
    <property type="entry name" value="PROKAR_LIPOPROTEIN"/>
    <property type="match status" value="1"/>
</dbReference>
<dbReference type="Proteomes" id="UP000321039">
    <property type="component" value="Unassembled WGS sequence"/>
</dbReference>
<dbReference type="EMBL" id="VRZA01000003">
    <property type="protein sequence ID" value="TXS94032.1"/>
    <property type="molecule type" value="Genomic_DNA"/>
</dbReference>
<organism evidence="2 3">
    <name type="scientific">Parahaliea maris</name>
    <dbReference type="NCBI Taxonomy" id="2716870"/>
    <lineage>
        <taxon>Bacteria</taxon>
        <taxon>Pseudomonadati</taxon>
        <taxon>Pseudomonadota</taxon>
        <taxon>Gammaproteobacteria</taxon>
        <taxon>Cellvibrionales</taxon>
        <taxon>Halieaceae</taxon>
        <taxon>Parahaliea</taxon>
    </lineage>
</organism>
<comment type="caution">
    <text evidence="2">The sequence shown here is derived from an EMBL/GenBank/DDBJ whole genome shotgun (WGS) entry which is preliminary data.</text>
</comment>
<feature type="transmembrane region" description="Helical" evidence="1">
    <location>
        <begin position="50"/>
        <end position="69"/>
    </location>
</feature>
<feature type="transmembrane region" description="Helical" evidence="1">
    <location>
        <begin position="76"/>
        <end position="92"/>
    </location>
</feature>
<keyword evidence="1" id="KW-0812">Transmembrane</keyword>
<sequence>MKPFRYSSRGWLGKASAGLIAGFLLALSCGGLLARFGLGGVAPFGVEHQFTMWLVAPLLVTVLSTCFLFRSVRQAWLWLGTANLLTWGLLLAI</sequence>
<keyword evidence="3" id="KW-1185">Reference proteome</keyword>